<keyword evidence="3" id="KW-1185">Reference proteome</keyword>
<feature type="transmembrane region" description="Helical" evidence="1">
    <location>
        <begin position="38"/>
        <end position="57"/>
    </location>
</feature>
<reference evidence="2 3" key="1">
    <citation type="journal article" date="2024" name="bioRxiv">
        <title>A reference genome for Trichogramma kaykai: A tiny desert-dwelling parasitoid wasp with competing sex-ratio distorters.</title>
        <authorList>
            <person name="Culotta J."/>
            <person name="Lindsey A.R."/>
        </authorList>
    </citation>
    <scope>NUCLEOTIDE SEQUENCE [LARGE SCALE GENOMIC DNA]</scope>
    <source>
        <strain evidence="2 3">KSX58</strain>
    </source>
</reference>
<evidence type="ECO:0000313" key="3">
    <source>
        <dbReference type="Proteomes" id="UP001627154"/>
    </source>
</evidence>
<proteinExistence type="predicted"/>
<keyword evidence="1" id="KW-0472">Membrane</keyword>
<gene>
    <name evidence="2" type="ORF">TKK_019915</name>
</gene>
<sequence>MSADRHSWGSTLYGINRAVLFHQSFFEASTTQNPHNHIMFFKLFLFCAVLAFASAAAKPGLLAAAPLAAAPLAAAPYYSTYSAPAALSYGYQSYGYPTAYAAYPSYGAYGFYDRSIHPY</sequence>
<evidence type="ECO:0000313" key="2">
    <source>
        <dbReference type="EMBL" id="KAL3384317.1"/>
    </source>
</evidence>
<protein>
    <submittedName>
        <fullName evidence="2">Uncharacterized protein</fullName>
    </submittedName>
</protein>
<evidence type="ECO:0000256" key="1">
    <source>
        <dbReference type="SAM" id="Phobius"/>
    </source>
</evidence>
<name>A0ABD2VUU4_9HYME</name>
<comment type="caution">
    <text evidence="2">The sequence shown here is derived from an EMBL/GenBank/DDBJ whole genome shotgun (WGS) entry which is preliminary data.</text>
</comment>
<keyword evidence="1" id="KW-1133">Transmembrane helix</keyword>
<dbReference type="Proteomes" id="UP001627154">
    <property type="component" value="Unassembled WGS sequence"/>
</dbReference>
<organism evidence="2 3">
    <name type="scientific">Trichogramma kaykai</name>
    <dbReference type="NCBI Taxonomy" id="54128"/>
    <lineage>
        <taxon>Eukaryota</taxon>
        <taxon>Metazoa</taxon>
        <taxon>Ecdysozoa</taxon>
        <taxon>Arthropoda</taxon>
        <taxon>Hexapoda</taxon>
        <taxon>Insecta</taxon>
        <taxon>Pterygota</taxon>
        <taxon>Neoptera</taxon>
        <taxon>Endopterygota</taxon>
        <taxon>Hymenoptera</taxon>
        <taxon>Apocrita</taxon>
        <taxon>Proctotrupomorpha</taxon>
        <taxon>Chalcidoidea</taxon>
        <taxon>Trichogrammatidae</taxon>
        <taxon>Trichogramma</taxon>
    </lineage>
</organism>
<dbReference type="AlphaFoldDB" id="A0ABD2VUU4"/>
<accession>A0ABD2VUU4</accession>
<dbReference type="EMBL" id="JBJJXI010000175">
    <property type="protein sequence ID" value="KAL3384317.1"/>
    <property type="molecule type" value="Genomic_DNA"/>
</dbReference>
<keyword evidence="1" id="KW-0812">Transmembrane</keyword>